<comment type="caution">
    <text evidence="2">The sequence shown here is derived from an EMBL/GenBank/DDBJ whole genome shotgun (WGS) entry which is preliminary data.</text>
</comment>
<dbReference type="RefSeq" id="WP_011635692.1">
    <property type="nucleotide sequence ID" value="NZ_JBBMQR010000009.1"/>
</dbReference>
<proteinExistence type="predicted"/>
<feature type="transmembrane region" description="Helical" evidence="1">
    <location>
        <begin position="85"/>
        <end position="104"/>
    </location>
</feature>
<evidence type="ECO:0000313" key="3">
    <source>
        <dbReference type="Proteomes" id="UP000055702"/>
    </source>
</evidence>
<dbReference type="GeneID" id="41835573"/>
<feature type="transmembrane region" description="Helical" evidence="1">
    <location>
        <begin position="30"/>
        <end position="50"/>
    </location>
</feature>
<dbReference type="EMBL" id="LRDC01000018">
    <property type="protein sequence ID" value="KVX02060.1"/>
    <property type="molecule type" value="Genomic_DNA"/>
</dbReference>
<feature type="transmembrane region" description="Helical" evidence="1">
    <location>
        <begin position="57"/>
        <end position="79"/>
    </location>
</feature>
<keyword evidence="1" id="KW-0472">Membrane</keyword>
<name>A0A125BEK0_SHEFR</name>
<sequence>MELVSVSSLWLGCLFAYLASDKQQLISLPFPKLLAWSLCGLSVVFAVWGFSHTYSVLVASLVVLICMMTMWILLVLVASHYKGRSIWVSSLGFALFVSILLVGVK</sequence>
<keyword evidence="1" id="KW-0812">Transmembrane</keyword>
<accession>A0A125BEK0</accession>
<protein>
    <submittedName>
        <fullName evidence="2">Uncharacterized protein</fullName>
    </submittedName>
</protein>
<reference evidence="2 3" key="1">
    <citation type="submission" date="2016-01" db="EMBL/GenBank/DDBJ databases">
        <title>Draft genome of the antarctic isolate Shewanella frigidimarina Ag06-30.</title>
        <authorList>
            <person name="Parmeciano Di Noto G."/>
            <person name="Vazquez S."/>
            <person name="Mac Cormack W."/>
            <person name="Iriarte A."/>
            <person name="Quiroga C."/>
        </authorList>
    </citation>
    <scope>NUCLEOTIDE SEQUENCE [LARGE SCALE GENOMIC DNA]</scope>
    <source>
        <strain evidence="2 3">Ag06-30</strain>
    </source>
</reference>
<dbReference type="OMA" id="SLMASTW"/>
<gene>
    <name evidence="2" type="ORF">AWJ07_05680</name>
</gene>
<keyword evidence="1" id="KW-1133">Transmembrane helix</keyword>
<dbReference type="Proteomes" id="UP000055702">
    <property type="component" value="Unassembled WGS sequence"/>
</dbReference>
<organism evidence="2">
    <name type="scientific">Shewanella frigidimarina</name>
    <dbReference type="NCBI Taxonomy" id="56812"/>
    <lineage>
        <taxon>Bacteria</taxon>
        <taxon>Pseudomonadati</taxon>
        <taxon>Pseudomonadota</taxon>
        <taxon>Gammaproteobacteria</taxon>
        <taxon>Alteromonadales</taxon>
        <taxon>Shewanellaceae</taxon>
        <taxon>Shewanella</taxon>
    </lineage>
</organism>
<evidence type="ECO:0000256" key="1">
    <source>
        <dbReference type="SAM" id="Phobius"/>
    </source>
</evidence>
<dbReference type="AlphaFoldDB" id="A0A125BEK0"/>
<evidence type="ECO:0000313" key="2">
    <source>
        <dbReference type="EMBL" id="KVX02060.1"/>
    </source>
</evidence>